<protein>
    <submittedName>
        <fullName evidence="1">Uncharacterized protein</fullName>
    </submittedName>
</protein>
<dbReference type="AlphaFoldDB" id="A0A250V5B6"/>
<name>A0A250V5B6_STROL</name>
<organism evidence="1 2">
    <name type="scientific">Streptomyces olivochromogenes</name>
    <dbReference type="NCBI Taxonomy" id="1963"/>
    <lineage>
        <taxon>Bacteria</taxon>
        <taxon>Bacillati</taxon>
        <taxon>Actinomycetota</taxon>
        <taxon>Actinomycetes</taxon>
        <taxon>Kitasatosporales</taxon>
        <taxon>Streptomycetaceae</taxon>
        <taxon>Streptomyces</taxon>
    </lineage>
</organism>
<evidence type="ECO:0000313" key="2">
    <source>
        <dbReference type="Proteomes" id="UP000217446"/>
    </source>
</evidence>
<reference evidence="2" key="1">
    <citation type="submission" date="2017-05" db="EMBL/GenBank/DDBJ databases">
        <title>Streptomyces olivochromogenes NBRC 3561 whole genome shotgun sequence.</title>
        <authorList>
            <person name="Dohra H."/>
            <person name="Kodani S."/>
        </authorList>
    </citation>
    <scope>NUCLEOTIDE SEQUENCE [LARGE SCALE GENOMIC DNA]</scope>
    <source>
        <strain evidence="2">NBRC 3561</strain>
    </source>
</reference>
<gene>
    <name evidence="1" type="ORF">SO3561_00844</name>
</gene>
<accession>A0A250V5B6</accession>
<comment type="caution">
    <text evidence="1">The sequence shown here is derived from an EMBL/GenBank/DDBJ whole genome shotgun (WGS) entry which is preliminary data.</text>
</comment>
<keyword evidence="2" id="KW-1185">Reference proteome</keyword>
<evidence type="ECO:0000313" key="1">
    <source>
        <dbReference type="EMBL" id="GAX49355.1"/>
    </source>
</evidence>
<proteinExistence type="predicted"/>
<dbReference type="Proteomes" id="UP000217446">
    <property type="component" value="Unassembled WGS sequence"/>
</dbReference>
<sequence length="38" mass="3790">MVHASAIKLASTASATVQGEVRVPAATSVSSKPTAMHP</sequence>
<dbReference type="EMBL" id="BDQI01000001">
    <property type="protein sequence ID" value="GAX49355.1"/>
    <property type="molecule type" value="Genomic_DNA"/>
</dbReference>